<accession>A0A9X1SDP7</accession>
<evidence type="ECO:0000259" key="2">
    <source>
        <dbReference type="Pfam" id="PF08327"/>
    </source>
</evidence>
<evidence type="ECO:0000256" key="1">
    <source>
        <dbReference type="ARBA" id="ARBA00006817"/>
    </source>
</evidence>
<reference evidence="3" key="1">
    <citation type="submission" date="2021-10" db="EMBL/GenBank/DDBJ databases">
        <title>Novel species in genus Arthrobacter.</title>
        <authorList>
            <person name="Liu Y."/>
        </authorList>
    </citation>
    <scope>NUCLEOTIDE SEQUENCE</scope>
    <source>
        <strain evidence="3">Zg-Y453</strain>
    </source>
</reference>
<keyword evidence="4" id="KW-1185">Reference proteome</keyword>
<dbReference type="Proteomes" id="UP001139158">
    <property type="component" value="Unassembled WGS sequence"/>
</dbReference>
<sequence>MSVKSIEKDYDTLTIAALAEFEATPQRVWELWADPRKLEGWWGPPTYPATVQQHELVPGGSVTYFMTGPDGKTYHGWWTVLVVEAPRQLSFRDGFADEDGSPREDMPITEVTVTLTARDGGTAAEVVTAFADRTQMEELISMGAVEGAAEAMSQMDAVLAAG</sequence>
<evidence type="ECO:0000313" key="3">
    <source>
        <dbReference type="EMBL" id="MCC3297014.1"/>
    </source>
</evidence>
<evidence type="ECO:0000313" key="4">
    <source>
        <dbReference type="Proteomes" id="UP001139158"/>
    </source>
</evidence>
<dbReference type="CDD" id="cd07814">
    <property type="entry name" value="SRPBCC_CalC_Aha1-like"/>
    <property type="match status" value="1"/>
</dbReference>
<name>A0A9X1SDP7_9MICC</name>
<dbReference type="AlphaFoldDB" id="A0A9X1SDP7"/>
<dbReference type="RefSeq" id="WP_227894771.1">
    <property type="nucleotide sequence ID" value="NZ_CP099466.1"/>
</dbReference>
<comment type="caution">
    <text evidence="3">The sequence shown here is derived from an EMBL/GenBank/DDBJ whole genome shotgun (WGS) entry which is preliminary data.</text>
</comment>
<dbReference type="InterPro" id="IPR023393">
    <property type="entry name" value="START-like_dom_sf"/>
</dbReference>
<organism evidence="3 4">
    <name type="scientific">Arthrobacter caoxuetaonis</name>
    <dbReference type="NCBI Taxonomy" id="2886935"/>
    <lineage>
        <taxon>Bacteria</taxon>
        <taxon>Bacillati</taxon>
        <taxon>Actinomycetota</taxon>
        <taxon>Actinomycetes</taxon>
        <taxon>Micrococcales</taxon>
        <taxon>Micrococcaceae</taxon>
        <taxon>Arthrobacter</taxon>
    </lineage>
</organism>
<comment type="similarity">
    <text evidence="1">Belongs to the AHA1 family.</text>
</comment>
<dbReference type="InterPro" id="IPR013538">
    <property type="entry name" value="ASHA1/2-like_C"/>
</dbReference>
<protein>
    <submittedName>
        <fullName evidence="3">SRPBCC domain-containing protein</fullName>
    </submittedName>
</protein>
<dbReference type="SUPFAM" id="SSF55961">
    <property type="entry name" value="Bet v1-like"/>
    <property type="match status" value="1"/>
</dbReference>
<feature type="domain" description="Activator of Hsp90 ATPase homologue 1/2-like C-terminal" evidence="2">
    <location>
        <begin position="23"/>
        <end position="159"/>
    </location>
</feature>
<dbReference type="Gene3D" id="3.30.530.20">
    <property type="match status" value="1"/>
</dbReference>
<proteinExistence type="inferred from homology"/>
<dbReference type="EMBL" id="JAJFZV010000004">
    <property type="protein sequence ID" value="MCC3297014.1"/>
    <property type="molecule type" value="Genomic_DNA"/>
</dbReference>
<dbReference type="Pfam" id="PF08327">
    <property type="entry name" value="AHSA1"/>
    <property type="match status" value="1"/>
</dbReference>
<gene>
    <name evidence="3" type="ORF">LJ757_04235</name>
</gene>